<dbReference type="Gene3D" id="2.160.20.10">
    <property type="entry name" value="Single-stranded right-handed beta-helix, Pectin lyase-like"/>
    <property type="match status" value="2"/>
</dbReference>
<dbReference type="InterPro" id="IPR051801">
    <property type="entry name" value="GH28_Enzymes"/>
</dbReference>
<evidence type="ECO:0000313" key="2">
    <source>
        <dbReference type="Proteomes" id="UP000594638"/>
    </source>
</evidence>
<dbReference type="EMBL" id="CACTIH010001840">
    <property type="protein sequence ID" value="CAA2965307.1"/>
    <property type="molecule type" value="Genomic_DNA"/>
</dbReference>
<organism evidence="1 2">
    <name type="scientific">Olea europaea subsp. europaea</name>
    <dbReference type="NCBI Taxonomy" id="158383"/>
    <lineage>
        <taxon>Eukaryota</taxon>
        <taxon>Viridiplantae</taxon>
        <taxon>Streptophyta</taxon>
        <taxon>Embryophyta</taxon>
        <taxon>Tracheophyta</taxon>
        <taxon>Spermatophyta</taxon>
        <taxon>Magnoliopsida</taxon>
        <taxon>eudicotyledons</taxon>
        <taxon>Gunneridae</taxon>
        <taxon>Pentapetalae</taxon>
        <taxon>asterids</taxon>
        <taxon>lamiids</taxon>
        <taxon>Lamiales</taxon>
        <taxon>Oleaceae</taxon>
        <taxon>Oleeae</taxon>
        <taxon>Olea</taxon>
    </lineage>
</organism>
<name>A0A8S0QA23_OLEEU</name>
<dbReference type="Proteomes" id="UP000594638">
    <property type="component" value="Unassembled WGS sequence"/>
</dbReference>
<dbReference type="InterPro" id="IPR011050">
    <property type="entry name" value="Pectin_lyase_fold/virulence"/>
</dbReference>
<dbReference type="AlphaFoldDB" id="A0A8S0QA23"/>
<dbReference type="SUPFAM" id="SSF51126">
    <property type="entry name" value="Pectin lyase-like"/>
    <property type="match status" value="1"/>
</dbReference>
<evidence type="ECO:0000313" key="1">
    <source>
        <dbReference type="EMBL" id="CAA2965307.1"/>
    </source>
</evidence>
<dbReference type="Gramene" id="OE9A095579T1">
    <property type="protein sequence ID" value="OE9A095579C1"/>
    <property type="gene ID" value="OE9A095579"/>
</dbReference>
<sequence length="184" mass="20310">MLTPYYIARAQDQYQNKRTVRDLHQGSPAFACNVEVIEPCCRIQWRMQLPRPDSVSVSEFGAVGNRKTLNNLAFQNAIFYLQSFADKGGAQLYVPAGRFRALLRRELHLKAVGVSMELHTTKQPQMFHILRVQVESSSGSGIAFGSDMSGGISNILVNHVKVGDSPIGVNVETGQGRGGYIKDI</sequence>
<proteinExistence type="predicted"/>
<dbReference type="OrthoDB" id="187139at2759"/>
<accession>A0A8S0QA23</accession>
<dbReference type="PANTHER" id="PTHR31339">
    <property type="entry name" value="PECTIN LYASE-RELATED"/>
    <property type="match status" value="1"/>
</dbReference>
<gene>
    <name evidence="1" type="ORF">OLEA9_A095579</name>
</gene>
<protein>
    <submittedName>
        <fullName evidence="1">Probable polygalacturonase</fullName>
    </submittedName>
</protein>
<comment type="caution">
    <text evidence="1">The sequence shown here is derived from an EMBL/GenBank/DDBJ whole genome shotgun (WGS) entry which is preliminary data.</text>
</comment>
<dbReference type="InterPro" id="IPR012334">
    <property type="entry name" value="Pectin_lyas_fold"/>
</dbReference>
<reference evidence="1 2" key="1">
    <citation type="submission" date="2019-12" db="EMBL/GenBank/DDBJ databases">
        <authorList>
            <person name="Alioto T."/>
            <person name="Alioto T."/>
            <person name="Gomez Garrido J."/>
        </authorList>
    </citation>
    <scope>NUCLEOTIDE SEQUENCE [LARGE SCALE GENOMIC DNA]</scope>
</reference>
<keyword evidence="2" id="KW-1185">Reference proteome</keyword>
<dbReference type="PANTHER" id="PTHR31339:SF15">
    <property type="entry name" value="PECTIN LYASE-LIKE SUPERFAMILY PROTEIN"/>
    <property type="match status" value="1"/>
</dbReference>